<reference evidence="6" key="2">
    <citation type="journal article" date="2019" name="Int. J. Syst. Evol. Microbiol.">
        <title>The Global Catalogue of Microorganisms (GCM) 10K type strain sequencing project: providing services to taxonomists for standard genome sequencing and annotation.</title>
        <authorList>
            <consortium name="The Broad Institute Genomics Platform"/>
            <consortium name="The Broad Institute Genome Sequencing Center for Infectious Disease"/>
            <person name="Wu L."/>
            <person name="Ma J."/>
        </authorList>
    </citation>
    <scope>NUCLEOTIDE SEQUENCE [LARGE SCALE GENOMIC DNA]</scope>
    <source>
        <strain evidence="6">JCM 9687</strain>
    </source>
</reference>
<dbReference type="NCBIfam" id="TIGR00026">
    <property type="entry name" value="hi_GC_TIGR00026"/>
    <property type="match status" value="1"/>
</dbReference>
<gene>
    <name evidence="4" type="ORF">GCM10020366_06760</name>
    <name evidence="5" type="ORF">GCM10020366_19420</name>
</gene>
<comment type="catalytic activity">
    <reaction evidence="2">
        <text>oxidized coenzyme F420-(gamma-L-Glu)(n) + a quinol + H(+) = reduced coenzyme F420-(gamma-L-Glu)(n) + a quinone</text>
        <dbReference type="Rhea" id="RHEA:39663"/>
        <dbReference type="Rhea" id="RHEA-COMP:12939"/>
        <dbReference type="Rhea" id="RHEA-COMP:14378"/>
        <dbReference type="ChEBI" id="CHEBI:15378"/>
        <dbReference type="ChEBI" id="CHEBI:24646"/>
        <dbReference type="ChEBI" id="CHEBI:132124"/>
        <dbReference type="ChEBI" id="CHEBI:133980"/>
        <dbReference type="ChEBI" id="CHEBI:139511"/>
    </reaction>
</comment>
<dbReference type="EMBL" id="BAAAYK010000016">
    <property type="protein sequence ID" value="GAA3353445.1"/>
    <property type="molecule type" value="Genomic_DNA"/>
</dbReference>
<keyword evidence="6" id="KW-1185">Reference proteome</keyword>
<feature type="region of interest" description="Disordered" evidence="3">
    <location>
        <begin position="1"/>
        <end position="26"/>
    </location>
</feature>
<evidence type="ECO:0000313" key="5">
    <source>
        <dbReference type="EMBL" id="GAA3356219.1"/>
    </source>
</evidence>
<dbReference type="Gene3D" id="2.30.110.10">
    <property type="entry name" value="Electron Transport, Fmn-binding Protein, Chain A"/>
    <property type="match status" value="1"/>
</dbReference>
<evidence type="ECO:0000256" key="1">
    <source>
        <dbReference type="ARBA" id="ARBA00008710"/>
    </source>
</evidence>
<evidence type="ECO:0000313" key="4">
    <source>
        <dbReference type="EMBL" id="GAA3353445.1"/>
    </source>
</evidence>
<organism evidence="5 6">
    <name type="scientific">Saccharopolyspora gregorii</name>
    <dbReference type="NCBI Taxonomy" id="33914"/>
    <lineage>
        <taxon>Bacteria</taxon>
        <taxon>Bacillati</taxon>
        <taxon>Actinomycetota</taxon>
        <taxon>Actinomycetes</taxon>
        <taxon>Pseudonocardiales</taxon>
        <taxon>Pseudonocardiaceae</taxon>
        <taxon>Saccharopolyspora</taxon>
    </lineage>
</organism>
<proteinExistence type="inferred from homology"/>
<dbReference type="Pfam" id="PF04075">
    <property type="entry name" value="F420H2_quin_red"/>
    <property type="match status" value="1"/>
</dbReference>
<dbReference type="SUPFAM" id="SSF50475">
    <property type="entry name" value="FMN-binding split barrel"/>
    <property type="match status" value="1"/>
</dbReference>
<reference evidence="5" key="3">
    <citation type="submission" date="2023-12" db="EMBL/GenBank/DDBJ databases">
        <authorList>
            <person name="Sun Q."/>
            <person name="Inoue M."/>
        </authorList>
    </citation>
    <scope>NUCLEOTIDE SEQUENCE</scope>
    <source>
        <strain evidence="5">JCM 9687</strain>
    </source>
</reference>
<feature type="compositionally biased region" description="Basic and acidic residues" evidence="3">
    <location>
        <begin position="1"/>
        <end position="15"/>
    </location>
</feature>
<protein>
    <submittedName>
        <fullName evidence="5">Nitroreductase family deazaflavin-dependent oxidoreductase</fullName>
    </submittedName>
</protein>
<comment type="caution">
    <text evidence="5">The sequence shown here is derived from an EMBL/GenBank/DDBJ whole genome shotgun (WGS) entry which is preliminary data.</text>
</comment>
<evidence type="ECO:0000256" key="3">
    <source>
        <dbReference type="SAM" id="MobiDB-lite"/>
    </source>
</evidence>
<sequence length="168" mass="18524">MARQSDEADLDRRMAGEQTEQTEQDRQALAEFGSAAEMNRRVVAEFRERGGAVGGMFEGLPLVLVHHVGAKSGAPRVSPLVPLIEGDRIFVFASKGGAPEHPAWYHNLVANPRTEVELGAEMFDVEAVLLTGAERDEVYARQVAVAPQFGAYERRTDRVIPVVELRRV</sequence>
<comment type="similarity">
    <text evidence="1">Belongs to the F420H(2)-dependent quinone reductase family.</text>
</comment>
<dbReference type="RefSeq" id="WP_344924158.1">
    <property type="nucleotide sequence ID" value="NZ_BAAAYK010000016.1"/>
</dbReference>
<dbReference type="Proteomes" id="UP001500483">
    <property type="component" value="Unassembled WGS sequence"/>
</dbReference>
<dbReference type="PANTHER" id="PTHR39428">
    <property type="entry name" value="F420H(2)-DEPENDENT QUINONE REDUCTASE RV1261C"/>
    <property type="match status" value="1"/>
</dbReference>
<accession>A0ABP6RNC7</accession>
<dbReference type="InterPro" id="IPR004378">
    <property type="entry name" value="F420H2_quin_Rdtase"/>
</dbReference>
<evidence type="ECO:0000256" key="2">
    <source>
        <dbReference type="ARBA" id="ARBA00049106"/>
    </source>
</evidence>
<name>A0ABP6RNC7_9PSEU</name>
<evidence type="ECO:0000313" key="6">
    <source>
        <dbReference type="Proteomes" id="UP001500483"/>
    </source>
</evidence>
<dbReference type="EMBL" id="BAAAYK010000038">
    <property type="protein sequence ID" value="GAA3356219.1"/>
    <property type="molecule type" value="Genomic_DNA"/>
</dbReference>
<dbReference type="PANTHER" id="PTHR39428:SF1">
    <property type="entry name" value="F420H(2)-DEPENDENT QUINONE REDUCTASE RV1261C"/>
    <property type="match status" value="1"/>
</dbReference>
<dbReference type="InterPro" id="IPR012349">
    <property type="entry name" value="Split_barrel_FMN-bd"/>
</dbReference>
<reference evidence="5" key="1">
    <citation type="journal article" date="2014" name="Int. J. Syst. Evol. Microbiol.">
        <title>Complete genome of a new Firmicutes species belonging to the dominant human colonic microbiota ('Ruminococcus bicirculans') reveals two chromosomes and a selective capacity to utilize plant glucans.</title>
        <authorList>
            <consortium name="NISC Comparative Sequencing Program"/>
            <person name="Wegmann U."/>
            <person name="Louis P."/>
            <person name="Goesmann A."/>
            <person name="Henrissat B."/>
            <person name="Duncan S.H."/>
            <person name="Flint H.J."/>
        </authorList>
    </citation>
    <scope>NUCLEOTIDE SEQUENCE</scope>
    <source>
        <strain evidence="5">JCM 9687</strain>
    </source>
</reference>